<dbReference type="EMBL" id="JAUIZM010000004">
    <property type="protein sequence ID" value="KAK1388461.1"/>
    <property type="molecule type" value="Genomic_DNA"/>
</dbReference>
<evidence type="ECO:0000313" key="1">
    <source>
        <dbReference type="EMBL" id="KAK1388461.1"/>
    </source>
</evidence>
<dbReference type="AlphaFoldDB" id="A0AAD8IN00"/>
<evidence type="ECO:0000313" key="2">
    <source>
        <dbReference type="Proteomes" id="UP001237642"/>
    </source>
</evidence>
<keyword evidence="2" id="KW-1185">Reference proteome</keyword>
<protein>
    <recommendedName>
        <fullName evidence="3">Retrotransposon gag domain-containing protein</fullName>
    </recommendedName>
</protein>
<dbReference type="Proteomes" id="UP001237642">
    <property type="component" value="Unassembled WGS sequence"/>
</dbReference>
<proteinExistence type="predicted"/>
<gene>
    <name evidence="1" type="ORF">POM88_016639</name>
</gene>
<reference evidence="1" key="1">
    <citation type="submission" date="2023-02" db="EMBL/GenBank/DDBJ databases">
        <title>Genome of toxic invasive species Heracleum sosnowskyi carries increased number of genes despite the absence of recent whole-genome duplications.</title>
        <authorList>
            <person name="Schelkunov M."/>
            <person name="Shtratnikova V."/>
            <person name="Makarenko M."/>
            <person name="Klepikova A."/>
            <person name="Omelchenko D."/>
            <person name="Novikova G."/>
            <person name="Obukhova E."/>
            <person name="Bogdanov V."/>
            <person name="Penin A."/>
            <person name="Logacheva M."/>
        </authorList>
    </citation>
    <scope>NUCLEOTIDE SEQUENCE</scope>
    <source>
        <strain evidence="1">Hsosn_3</strain>
        <tissue evidence="1">Leaf</tissue>
    </source>
</reference>
<evidence type="ECO:0008006" key="3">
    <source>
        <dbReference type="Google" id="ProtNLM"/>
    </source>
</evidence>
<organism evidence="1 2">
    <name type="scientific">Heracleum sosnowskyi</name>
    <dbReference type="NCBI Taxonomy" id="360622"/>
    <lineage>
        <taxon>Eukaryota</taxon>
        <taxon>Viridiplantae</taxon>
        <taxon>Streptophyta</taxon>
        <taxon>Embryophyta</taxon>
        <taxon>Tracheophyta</taxon>
        <taxon>Spermatophyta</taxon>
        <taxon>Magnoliopsida</taxon>
        <taxon>eudicotyledons</taxon>
        <taxon>Gunneridae</taxon>
        <taxon>Pentapetalae</taxon>
        <taxon>asterids</taxon>
        <taxon>campanulids</taxon>
        <taxon>Apiales</taxon>
        <taxon>Apiaceae</taxon>
        <taxon>Apioideae</taxon>
        <taxon>apioid superclade</taxon>
        <taxon>Tordylieae</taxon>
        <taxon>Tordyliinae</taxon>
        <taxon>Heracleum</taxon>
    </lineage>
</organism>
<accession>A0AAD8IN00</accession>
<sequence>MPDPKLRTHLGCLLKPNQEWTRFNRSTPVILQEIKGKLFFEKPRPMTAPITSRDQTKFCDYYEDVGHATNDCVSFNYFLERQAKAGKLDNYLSQKNVKRTEPEGSKKLVINVVVGGVDPNHNEALVITLDVANHDVRKALVDNGSSVDIIFLHALRMMNVEP</sequence>
<comment type="caution">
    <text evidence="1">The sequence shown here is derived from an EMBL/GenBank/DDBJ whole genome shotgun (WGS) entry which is preliminary data.</text>
</comment>
<reference evidence="1" key="2">
    <citation type="submission" date="2023-05" db="EMBL/GenBank/DDBJ databases">
        <authorList>
            <person name="Schelkunov M.I."/>
        </authorList>
    </citation>
    <scope>NUCLEOTIDE SEQUENCE</scope>
    <source>
        <strain evidence="1">Hsosn_3</strain>
        <tissue evidence="1">Leaf</tissue>
    </source>
</reference>
<name>A0AAD8IN00_9APIA</name>